<organism evidence="1">
    <name type="scientific">Solanum chacoense</name>
    <name type="common">Chaco potato</name>
    <dbReference type="NCBI Taxonomy" id="4108"/>
    <lineage>
        <taxon>Eukaryota</taxon>
        <taxon>Viridiplantae</taxon>
        <taxon>Streptophyta</taxon>
        <taxon>Embryophyta</taxon>
        <taxon>Tracheophyta</taxon>
        <taxon>Spermatophyta</taxon>
        <taxon>Magnoliopsida</taxon>
        <taxon>eudicotyledons</taxon>
        <taxon>Gunneridae</taxon>
        <taxon>Pentapetalae</taxon>
        <taxon>asterids</taxon>
        <taxon>lamiids</taxon>
        <taxon>Solanales</taxon>
        <taxon>Solanaceae</taxon>
        <taxon>Solanoideae</taxon>
        <taxon>Solaneae</taxon>
        <taxon>Solanum</taxon>
    </lineage>
</organism>
<sequence length="67" mass="8036">MYEEVYYHLDISENCFVFLGNSECFVRRCKNSMSEWKIGSRLQVLLTNWLLARWSSFFTICRACLNL</sequence>
<protein>
    <submittedName>
        <fullName evidence="1">Putative ovule protein</fullName>
    </submittedName>
</protein>
<name>A0A0V0HKV6_SOLCH</name>
<dbReference type="EMBL" id="GEDG01018831">
    <property type="protein sequence ID" value="JAP20457.1"/>
    <property type="molecule type" value="Transcribed_RNA"/>
</dbReference>
<proteinExistence type="predicted"/>
<reference evidence="1" key="1">
    <citation type="submission" date="2015-12" db="EMBL/GenBank/DDBJ databases">
        <title>Gene expression during late stages of embryo sac development: a critical building block for successful pollen-pistil interactions.</title>
        <authorList>
            <person name="Liu Y."/>
            <person name="Joly V."/>
            <person name="Sabar M."/>
            <person name="Matton D.P."/>
        </authorList>
    </citation>
    <scope>NUCLEOTIDE SEQUENCE</scope>
</reference>
<evidence type="ECO:0000313" key="1">
    <source>
        <dbReference type="EMBL" id="JAP20457.1"/>
    </source>
</evidence>
<dbReference type="AlphaFoldDB" id="A0A0V0HKV6"/>
<accession>A0A0V0HKV6</accession>